<keyword evidence="1" id="KW-1015">Disulfide bond</keyword>
<evidence type="ECO:0000256" key="2">
    <source>
        <dbReference type="ARBA" id="ARBA00024195"/>
    </source>
</evidence>
<dbReference type="FunFam" id="2.40.10.10:FF:000002">
    <property type="entry name" value="Transmembrane protease serine"/>
    <property type="match status" value="1"/>
</dbReference>
<dbReference type="InterPro" id="IPR018114">
    <property type="entry name" value="TRYPSIN_HIS"/>
</dbReference>
<keyword evidence="4" id="KW-0732">Signal</keyword>
<dbReference type="GO" id="GO:0006508">
    <property type="term" value="P:proteolysis"/>
    <property type="evidence" value="ECO:0007669"/>
    <property type="project" value="UniProtKB-KW"/>
</dbReference>
<comment type="caution">
    <text evidence="6">The sequence shown here is derived from an EMBL/GenBank/DDBJ whole genome shotgun (WGS) entry which is preliminary data.</text>
</comment>
<evidence type="ECO:0000313" key="6">
    <source>
        <dbReference type="EMBL" id="KAK2713943.1"/>
    </source>
</evidence>
<comment type="similarity">
    <text evidence="2">Belongs to the peptidase S1 family. CLIP subfamily.</text>
</comment>
<proteinExistence type="inferred from homology"/>
<keyword evidence="7" id="KW-1185">Reference proteome</keyword>
<feature type="domain" description="Peptidase S1" evidence="5">
    <location>
        <begin position="33"/>
        <end position="259"/>
    </location>
</feature>
<sequence>MEIVIALAILIQFIYADNFPLFELDRELTVCGISGSRVFGGIEWPWMVILLYHNRMVCGGTLISRRHILTAAHCVAEVHPYAVRFGVTDHFSPGLDLPISKITINKEYNKALIFKDISLLTLPRDIQFTEKIRPICLPHIDYGKTEDLRGRTAVVVGYGKPKFTEPATGRLKEIKLPVVSLSECQLFYHSRIDDNVICAGKGHKAVCHGDSGGPLMTLEKGRYFLAGVVSYGVECERRGFPTVFQRTGAYLDWIKAVMKKG</sequence>
<keyword evidence="3" id="KW-0378">Hydrolase</keyword>
<feature type="chain" id="PRO_5041637339" description="Peptidase S1 domain-containing protein" evidence="4">
    <location>
        <begin position="17"/>
        <end position="261"/>
    </location>
</feature>
<evidence type="ECO:0000256" key="3">
    <source>
        <dbReference type="RuleBase" id="RU363034"/>
    </source>
</evidence>
<dbReference type="InterPro" id="IPR001314">
    <property type="entry name" value="Peptidase_S1A"/>
</dbReference>
<dbReference type="PROSITE" id="PS00135">
    <property type="entry name" value="TRYPSIN_SER"/>
    <property type="match status" value="1"/>
</dbReference>
<evidence type="ECO:0000259" key="5">
    <source>
        <dbReference type="PROSITE" id="PS50240"/>
    </source>
</evidence>
<dbReference type="EMBL" id="JAVRJZ010000014">
    <property type="protein sequence ID" value="KAK2713943.1"/>
    <property type="molecule type" value="Genomic_DNA"/>
</dbReference>
<evidence type="ECO:0000313" key="7">
    <source>
        <dbReference type="Proteomes" id="UP001187531"/>
    </source>
</evidence>
<keyword evidence="3" id="KW-0645">Protease</keyword>
<dbReference type="CDD" id="cd00190">
    <property type="entry name" value="Tryp_SPc"/>
    <property type="match status" value="1"/>
</dbReference>
<dbReference type="PRINTS" id="PR00722">
    <property type="entry name" value="CHYMOTRYPSIN"/>
</dbReference>
<dbReference type="PROSITE" id="PS50240">
    <property type="entry name" value="TRYPSIN_DOM"/>
    <property type="match status" value="1"/>
</dbReference>
<dbReference type="InterPro" id="IPR033116">
    <property type="entry name" value="TRYPSIN_SER"/>
</dbReference>
<dbReference type="PROSITE" id="PS00134">
    <property type="entry name" value="TRYPSIN_HIS"/>
    <property type="match status" value="1"/>
</dbReference>
<dbReference type="SMART" id="SM00020">
    <property type="entry name" value="Tryp_SPc"/>
    <property type="match status" value="1"/>
</dbReference>
<gene>
    <name evidence="6" type="ORF">QYM36_009736</name>
</gene>
<reference evidence="6" key="1">
    <citation type="submission" date="2023-07" db="EMBL/GenBank/DDBJ databases">
        <title>Chromosome-level genome assembly of Artemia franciscana.</title>
        <authorList>
            <person name="Jo E."/>
        </authorList>
    </citation>
    <scope>NUCLEOTIDE SEQUENCE</scope>
    <source>
        <tissue evidence="6">Whole body</tissue>
    </source>
</reference>
<dbReference type="PANTHER" id="PTHR24253">
    <property type="entry name" value="TRANSMEMBRANE PROTEASE SERINE"/>
    <property type="match status" value="1"/>
</dbReference>
<dbReference type="PANTHER" id="PTHR24253:SF95">
    <property type="entry name" value="CLIP DOMAIN-CONTAINING SERINE PROTEASE"/>
    <property type="match status" value="1"/>
</dbReference>
<accession>A0AA88HRK9</accession>
<protein>
    <recommendedName>
        <fullName evidence="5">Peptidase S1 domain-containing protein</fullName>
    </recommendedName>
</protein>
<dbReference type="SUPFAM" id="SSF50494">
    <property type="entry name" value="Trypsin-like serine proteases"/>
    <property type="match status" value="1"/>
</dbReference>
<keyword evidence="3" id="KW-0720">Serine protease</keyword>
<dbReference type="GO" id="GO:0004252">
    <property type="term" value="F:serine-type endopeptidase activity"/>
    <property type="evidence" value="ECO:0007669"/>
    <property type="project" value="InterPro"/>
</dbReference>
<feature type="signal peptide" evidence="4">
    <location>
        <begin position="1"/>
        <end position="16"/>
    </location>
</feature>
<dbReference type="InterPro" id="IPR009003">
    <property type="entry name" value="Peptidase_S1_PA"/>
</dbReference>
<dbReference type="InterPro" id="IPR001254">
    <property type="entry name" value="Trypsin_dom"/>
</dbReference>
<dbReference type="AlphaFoldDB" id="A0AA88HRK9"/>
<dbReference type="Pfam" id="PF00089">
    <property type="entry name" value="Trypsin"/>
    <property type="match status" value="1"/>
</dbReference>
<organism evidence="6 7">
    <name type="scientific">Artemia franciscana</name>
    <name type="common">Brine shrimp</name>
    <name type="synonym">Artemia sanfranciscana</name>
    <dbReference type="NCBI Taxonomy" id="6661"/>
    <lineage>
        <taxon>Eukaryota</taxon>
        <taxon>Metazoa</taxon>
        <taxon>Ecdysozoa</taxon>
        <taxon>Arthropoda</taxon>
        <taxon>Crustacea</taxon>
        <taxon>Branchiopoda</taxon>
        <taxon>Anostraca</taxon>
        <taxon>Artemiidae</taxon>
        <taxon>Artemia</taxon>
    </lineage>
</organism>
<dbReference type="Proteomes" id="UP001187531">
    <property type="component" value="Unassembled WGS sequence"/>
</dbReference>
<dbReference type="InterPro" id="IPR043504">
    <property type="entry name" value="Peptidase_S1_PA_chymotrypsin"/>
</dbReference>
<evidence type="ECO:0000256" key="4">
    <source>
        <dbReference type="SAM" id="SignalP"/>
    </source>
</evidence>
<name>A0AA88HRK9_ARTSF</name>
<evidence type="ECO:0000256" key="1">
    <source>
        <dbReference type="ARBA" id="ARBA00023157"/>
    </source>
</evidence>
<dbReference type="Gene3D" id="2.40.10.10">
    <property type="entry name" value="Trypsin-like serine proteases"/>
    <property type="match status" value="1"/>
</dbReference>